<dbReference type="EMBL" id="NPIC01000018">
    <property type="protein sequence ID" value="RDL29801.1"/>
    <property type="molecule type" value="Genomic_DNA"/>
</dbReference>
<evidence type="ECO:0000313" key="6">
    <source>
        <dbReference type="EMBL" id="RDL29801.1"/>
    </source>
</evidence>
<dbReference type="PANTHER" id="PTHR31001">
    <property type="entry name" value="UNCHARACTERIZED TRANSCRIPTIONAL REGULATORY PROTEIN"/>
    <property type="match status" value="1"/>
</dbReference>
<dbReference type="Pfam" id="PF04082">
    <property type="entry name" value="Fungal_trans"/>
    <property type="match status" value="1"/>
</dbReference>
<sequence length="711" mass="79809">MIGNSSTRSTAAAKGSENRRHPCILCQSRKIKCDRNAPCANCTRAHLECVFATTPPLQKRKKRFPEAELLARIRRYEDQLRKYGADIDAINRDGGIDVNGATTPKENAPCFAKLHPRASLSVKRSLKHVQNNLSINEEFQDAEDILQGSSDDELFDIANTKTHSSLTTDESDILFPSQAISDLSKYHPPTVHIFRLWQIFLDNVNPLIKVLHAPTVQQQVLDASADLENVPKGVEALMFSVYAVAITSLCEAACMSLLGDRKATLLSRYRAGAKQALRNAGFLRSSELIVLQAFFLLLFSSLHVSVDARSLCCLTGIVVRIARRMGLSSDGTSYGLAPFETEMRRRLWWQIIILDCRTSEVSGSGPSIVHRGWTTNLPTNINDSDLYPGMRDWPLEYPGPTEMVYALPRCEAIQRFLFTGCHTEDAASLDKGIDELEEHLQQKYLKFCDLSVPLHFFSVTMASSEVEKLRMCPRQPHVQATNRISSTEEKEKLFAHSLNLLEIHNKMMGCNTLTQFFWFISTNYPFPAHLYLLCALRSRASDDLTERAWRVLAESYDNRLYYNRQYEPTNPVSLMHPTLAHLTINAWEIREVGLGLYPVANAPPSFISEMRSLLADRISQAPHSQSRIFLSHSADMGTGDQNAKEFTYANVSSANTVQQSFDQSLTTSLPSPLWSSTSWDLWNDIVAAPKEIPDLNATFSSGFYQGNADSH</sequence>
<evidence type="ECO:0000256" key="4">
    <source>
        <dbReference type="SAM" id="Coils"/>
    </source>
</evidence>
<evidence type="ECO:0000259" key="5">
    <source>
        <dbReference type="PROSITE" id="PS50048"/>
    </source>
</evidence>
<dbReference type="GeneID" id="43603515"/>
<evidence type="ECO:0000256" key="2">
    <source>
        <dbReference type="ARBA" id="ARBA00022723"/>
    </source>
</evidence>
<dbReference type="InterPro" id="IPR036864">
    <property type="entry name" value="Zn2-C6_fun-type_DNA-bd_sf"/>
</dbReference>
<dbReference type="InterPro" id="IPR001138">
    <property type="entry name" value="Zn2Cys6_DnaBD"/>
</dbReference>
<evidence type="ECO:0000313" key="7">
    <source>
        <dbReference type="Proteomes" id="UP000254866"/>
    </source>
</evidence>
<comment type="subcellular location">
    <subcellularLocation>
        <location evidence="1">Nucleus</location>
    </subcellularLocation>
</comment>
<dbReference type="OrthoDB" id="2269373at2759"/>
<organism evidence="6 7">
    <name type="scientific">Venustampulla echinocandica</name>
    <dbReference type="NCBI Taxonomy" id="2656787"/>
    <lineage>
        <taxon>Eukaryota</taxon>
        <taxon>Fungi</taxon>
        <taxon>Dikarya</taxon>
        <taxon>Ascomycota</taxon>
        <taxon>Pezizomycotina</taxon>
        <taxon>Leotiomycetes</taxon>
        <taxon>Helotiales</taxon>
        <taxon>Pleuroascaceae</taxon>
        <taxon>Venustampulla</taxon>
    </lineage>
</organism>
<evidence type="ECO:0000256" key="3">
    <source>
        <dbReference type="ARBA" id="ARBA00023242"/>
    </source>
</evidence>
<dbReference type="InterPro" id="IPR050613">
    <property type="entry name" value="Sec_Metabolite_Reg"/>
</dbReference>
<dbReference type="PANTHER" id="PTHR31001:SF85">
    <property type="entry name" value="ZN(II)2CYS6 TRANSCRIPTION FACTOR (EUROFUNG)"/>
    <property type="match status" value="1"/>
</dbReference>
<name>A0A370T8P8_9HELO</name>
<dbReference type="GO" id="GO:0000981">
    <property type="term" value="F:DNA-binding transcription factor activity, RNA polymerase II-specific"/>
    <property type="evidence" value="ECO:0007669"/>
    <property type="project" value="InterPro"/>
</dbReference>
<dbReference type="InterPro" id="IPR007219">
    <property type="entry name" value="XnlR_reg_dom"/>
</dbReference>
<dbReference type="PROSITE" id="PS50048">
    <property type="entry name" value="ZN2_CY6_FUNGAL_2"/>
    <property type="match status" value="1"/>
</dbReference>
<accession>A0A370T8P8</accession>
<feature type="domain" description="Zn(2)-C6 fungal-type" evidence="5">
    <location>
        <begin position="22"/>
        <end position="51"/>
    </location>
</feature>
<dbReference type="Pfam" id="PF00172">
    <property type="entry name" value="Zn_clus"/>
    <property type="match status" value="1"/>
</dbReference>
<dbReference type="SMART" id="SM00066">
    <property type="entry name" value="GAL4"/>
    <property type="match status" value="1"/>
</dbReference>
<dbReference type="CDD" id="cd00067">
    <property type="entry name" value="GAL4"/>
    <property type="match status" value="1"/>
</dbReference>
<dbReference type="GO" id="GO:0008270">
    <property type="term" value="F:zinc ion binding"/>
    <property type="evidence" value="ECO:0007669"/>
    <property type="project" value="InterPro"/>
</dbReference>
<dbReference type="GO" id="GO:0005634">
    <property type="term" value="C:nucleus"/>
    <property type="evidence" value="ECO:0007669"/>
    <property type="project" value="UniProtKB-SubCell"/>
</dbReference>
<keyword evidence="7" id="KW-1185">Reference proteome</keyword>
<dbReference type="SMART" id="SM00906">
    <property type="entry name" value="Fungal_trans"/>
    <property type="match status" value="1"/>
</dbReference>
<comment type="caution">
    <text evidence="6">The sequence shown here is derived from an EMBL/GenBank/DDBJ whole genome shotgun (WGS) entry which is preliminary data.</text>
</comment>
<dbReference type="GO" id="GO:0003677">
    <property type="term" value="F:DNA binding"/>
    <property type="evidence" value="ECO:0007669"/>
    <property type="project" value="InterPro"/>
</dbReference>
<keyword evidence="2" id="KW-0479">Metal-binding</keyword>
<keyword evidence="3" id="KW-0539">Nucleus</keyword>
<dbReference type="GO" id="GO:0006351">
    <property type="term" value="P:DNA-templated transcription"/>
    <property type="evidence" value="ECO:0007669"/>
    <property type="project" value="InterPro"/>
</dbReference>
<reference evidence="6 7" key="1">
    <citation type="journal article" date="2018" name="IMA Fungus">
        <title>IMA Genome-F 9: Draft genome sequence of Annulohypoxylon stygium, Aspergillus mulundensis, Berkeleyomyces basicola (syn. Thielaviopsis basicola), Ceratocystis smalleyi, two Cercospora beticola strains, Coleophoma cylindrospora, Fusarium fracticaudum, Phialophora cf. hyalina, and Morchella septimelata.</title>
        <authorList>
            <person name="Wingfield B.D."/>
            <person name="Bills G.F."/>
            <person name="Dong Y."/>
            <person name="Huang W."/>
            <person name="Nel W.J."/>
            <person name="Swalarsk-Parry B.S."/>
            <person name="Vaghefi N."/>
            <person name="Wilken P.M."/>
            <person name="An Z."/>
            <person name="de Beer Z.W."/>
            <person name="De Vos L."/>
            <person name="Chen L."/>
            <person name="Duong T.A."/>
            <person name="Gao Y."/>
            <person name="Hammerbacher A."/>
            <person name="Kikkert J.R."/>
            <person name="Li Y."/>
            <person name="Li H."/>
            <person name="Li K."/>
            <person name="Li Q."/>
            <person name="Liu X."/>
            <person name="Ma X."/>
            <person name="Naidoo K."/>
            <person name="Pethybridge S.J."/>
            <person name="Sun J."/>
            <person name="Steenkamp E.T."/>
            <person name="van der Nest M.A."/>
            <person name="van Wyk S."/>
            <person name="Wingfield M.J."/>
            <person name="Xiong C."/>
            <person name="Yue Q."/>
            <person name="Zhang X."/>
        </authorList>
    </citation>
    <scope>NUCLEOTIDE SEQUENCE [LARGE SCALE GENOMIC DNA]</scope>
    <source>
        <strain evidence="6 7">BP 5553</strain>
    </source>
</reference>
<dbReference type="RefSeq" id="XP_031864558.1">
    <property type="nucleotide sequence ID" value="XM_032019289.1"/>
</dbReference>
<evidence type="ECO:0000256" key="1">
    <source>
        <dbReference type="ARBA" id="ARBA00004123"/>
    </source>
</evidence>
<keyword evidence="4" id="KW-0175">Coiled coil</keyword>
<dbReference type="Proteomes" id="UP000254866">
    <property type="component" value="Unassembled WGS sequence"/>
</dbReference>
<dbReference type="SUPFAM" id="SSF57701">
    <property type="entry name" value="Zn2/Cys6 DNA-binding domain"/>
    <property type="match status" value="1"/>
</dbReference>
<dbReference type="STRING" id="2656787.A0A370T8P8"/>
<dbReference type="CDD" id="cd12148">
    <property type="entry name" value="fungal_TF_MHR"/>
    <property type="match status" value="1"/>
</dbReference>
<dbReference type="Gene3D" id="4.10.240.10">
    <property type="entry name" value="Zn(2)-C6 fungal-type DNA-binding domain"/>
    <property type="match status" value="1"/>
</dbReference>
<proteinExistence type="predicted"/>
<gene>
    <name evidence="6" type="ORF">BP5553_10666</name>
</gene>
<dbReference type="AlphaFoldDB" id="A0A370T8P8"/>
<protein>
    <recommendedName>
        <fullName evidence="5">Zn(2)-C6 fungal-type domain-containing protein</fullName>
    </recommendedName>
</protein>
<feature type="coiled-coil region" evidence="4">
    <location>
        <begin position="66"/>
        <end position="93"/>
    </location>
</feature>